<keyword evidence="2" id="KW-1185">Reference proteome</keyword>
<dbReference type="RefSeq" id="WP_072302633.1">
    <property type="nucleotide sequence ID" value="NZ_FPIY01000001.1"/>
</dbReference>
<accession>A0A1K1MW88</accession>
<name>A0A1K1MW88_9FLAO</name>
<evidence type="ECO:0000313" key="2">
    <source>
        <dbReference type="Proteomes" id="UP000183257"/>
    </source>
</evidence>
<proteinExistence type="predicted"/>
<reference evidence="2" key="1">
    <citation type="submission" date="2016-11" db="EMBL/GenBank/DDBJ databases">
        <authorList>
            <person name="Varghese N."/>
            <person name="Submissions S."/>
        </authorList>
    </citation>
    <scope>NUCLEOTIDE SEQUENCE [LARGE SCALE GENOMIC DNA]</scope>
    <source>
        <strain evidence="2">DSM 24786</strain>
    </source>
</reference>
<dbReference type="EMBL" id="FPIY01000001">
    <property type="protein sequence ID" value="SFW27460.1"/>
    <property type="molecule type" value="Genomic_DNA"/>
</dbReference>
<organism evidence="1 2">
    <name type="scientific">Cellulophaga fucicola</name>
    <dbReference type="NCBI Taxonomy" id="76595"/>
    <lineage>
        <taxon>Bacteria</taxon>
        <taxon>Pseudomonadati</taxon>
        <taxon>Bacteroidota</taxon>
        <taxon>Flavobacteriia</taxon>
        <taxon>Flavobacteriales</taxon>
        <taxon>Flavobacteriaceae</taxon>
        <taxon>Cellulophaga</taxon>
    </lineage>
</organism>
<gene>
    <name evidence="1" type="ORF">SAMN05660313_00989</name>
</gene>
<protein>
    <submittedName>
        <fullName evidence="1">Uncharacterized protein</fullName>
    </submittedName>
</protein>
<dbReference type="AlphaFoldDB" id="A0A1K1MW88"/>
<dbReference type="OrthoDB" id="243450at2"/>
<evidence type="ECO:0000313" key="1">
    <source>
        <dbReference type="EMBL" id="SFW27460.1"/>
    </source>
</evidence>
<dbReference type="Proteomes" id="UP000183257">
    <property type="component" value="Unassembled WGS sequence"/>
</dbReference>
<sequence length="499" mass="57572">MKNLKIVITILVFSLVYNAGYSNLALSKKVVKKSNLKVLYVGVNPEKPLSKRDLSITAYPKRAESLQKRRTADFKVFLENYFKNVIVVYAEDYKEQMSAKFDVTIIDAYLPKLTEGGMVFIKEAGKEVYTQPTYLSNSYSAATIMIGEPSAFIGQGRQLKIDHLCLCLDAHAHSMKLDHPIFNTPNKVNVAYEDVTLTGNYKVRYGGRNLGEEMPMLRMQTEGYRDGKGFPIGLVSTGYNFDNGIDAEWISSGTCDKGIEATAIGRHANFFHWGFAAAPEFMTENAKLAFINSIHYIAPFKGAKQVTKKNKGVQLKKYLREQQWTLSDKGSAAWLHYINKDTVQAKENKLKLQERKDSGEELSDMEKMMLKMPIRKETRAWTIRHQSQELKDKFGEDWSAYENYYKENLDYFYPEKYGWYKMILDEDAKSLGIANDDIKLLDKAITMLKDKSKKEMAYRILLRYTKQTFKTDKEWISWFKKNHKNLYFSEGDGYKFIVI</sequence>
<dbReference type="STRING" id="76595.SAMN05660313_00989"/>